<dbReference type="Proteomes" id="UP000295391">
    <property type="component" value="Unassembled WGS sequence"/>
</dbReference>
<sequence>MKCRHCQTVLSHSVIDLGEMPPSNAYLTASQLQHNEVTYPLKVKVCHNCFLVQTEDFTRADDLFTADYAYFSSTSKSWLQHAAKFSQQASERFDLGAESFVVELASNDGYLLRNFVAADIPCLGVEPTAATADAAEALNIPQWRDFFGYATSEQIKAEHGGADLIIGNNVLAHVPDINDFVAGAANLLKSTGTISFEFPHLLNLLRHCQFDTIYHEHFSYLSLLSVQKIVRRAALKVIDVMQLPTHGGSLRLYLAHQDDPRAPSANVDAILQEEMDFGLTGMDAYAALQKEAEWIISELKTFLIAAKSNRQKVAGYGAAAKGNTLLNFAKITPELLPLIADAAPSKQGKFMPGSHIPIVSPEALIETQPDIVLILPWNIAPEIISNLTPKLPKHVEFFCAIPRLAAIN</sequence>
<dbReference type="InterPro" id="IPR038576">
    <property type="entry name" value="Methyltransf_Zn-bd_dom_put_sf"/>
</dbReference>
<dbReference type="PANTHER" id="PTHR45036:SF1">
    <property type="entry name" value="METHYLTRANSFERASE LIKE 7A"/>
    <property type="match status" value="1"/>
</dbReference>
<dbReference type="OrthoDB" id="9815644at2"/>
<accession>A0A4R6VKA8</accession>
<keyword evidence="4" id="KW-1185">Reference proteome</keyword>
<organism evidence="3 4">
    <name type="scientific">Maritalea mobilis</name>
    <dbReference type="NCBI Taxonomy" id="483324"/>
    <lineage>
        <taxon>Bacteria</taxon>
        <taxon>Pseudomonadati</taxon>
        <taxon>Pseudomonadota</taxon>
        <taxon>Alphaproteobacteria</taxon>
        <taxon>Hyphomicrobiales</taxon>
        <taxon>Devosiaceae</taxon>
        <taxon>Maritalea</taxon>
    </lineage>
</organism>
<dbReference type="Pfam" id="PF08484">
    <property type="entry name" value="Methyltransf_14"/>
    <property type="match status" value="1"/>
</dbReference>
<evidence type="ECO:0000313" key="3">
    <source>
        <dbReference type="EMBL" id="TDQ64079.1"/>
    </source>
</evidence>
<dbReference type="PANTHER" id="PTHR45036">
    <property type="entry name" value="METHYLTRANSFERASE LIKE 7B"/>
    <property type="match status" value="1"/>
</dbReference>
<dbReference type="Pfam" id="PF08421">
    <property type="entry name" value="Methyltransf_13"/>
    <property type="match status" value="1"/>
</dbReference>
<gene>
    <name evidence="3" type="ORF">ATL17_2090</name>
</gene>
<evidence type="ECO:0000259" key="2">
    <source>
        <dbReference type="Pfam" id="PF08484"/>
    </source>
</evidence>
<comment type="caution">
    <text evidence="3">The sequence shown here is derived from an EMBL/GenBank/DDBJ whole genome shotgun (WGS) entry which is preliminary data.</text>
</comment>
<evidence type="ECO:0000259" key="1">
    <source>
        <dbReference type="Pfam" id="PF08421"/>
    </source>
</evidence>
<dbReference type="InterPro" id="IPR013630">
    <property type="entry name" value="Methyltransf_Zn-bd_dom_put"/>
</dbReference>
<dbReference type="GO" id="GO:0008168">
    <property type="term" value="F:methyltransferase activity"/>
    <property type="evidence" value="ECO:0007669"/>
    <property type="project" value="UniProtKB-KW"/>
</dbReference>
<keyword evidence="3" id="KW-0808">Transferase</keyword>
<reference evidence="3 4" key="1">
    <citation type="submission" date="2019-03" db="EMBL/GenBank/DDBJ databases">
        <title>Genomic Encyclopedia of Type Strains, Phase III (KMG-III): the genomes of soil and plant-associated and newly described type strains.</title>
        <authorList>
            <person name="Whitman W."/>
        </authorList>
    </citation>
    <scope>NUCLEOTIDE SEQUENCE [LARGE SCALE GENOMIC DNA]</scope>
    <source>
        <strain evidence="3 4">CGMCC 1.7002</strain>
    </source>
</reference>
<feature type="domain" description="Methyltransferase putative zinc binding" evidence="1">
    <location>
        <begin position="3"/>
        <end position="64"/>
    </location>
</feature>
<dbReference type="Pfam" id="PF13489">
    <property type="entry name" value="Methyltransf_23"/>
    <property type="match status" value="1"/>
</dbReference>
<keyword evidence="3" id="KW-0489">Methyltransferase</keyword>
<dbReference type="Gene3D" id="3.40.50.150">
    <property type="entry name" value="Vaccinia Virus protein VP39"/>
    <property type="match status" value="1"/>
</dbReference>
<evidence type="ECO:0000313" key="4">
    <source>
        <dbReference type="Proteomes" id="UP000295391"/>
    </source>
</evidence>
<dbReference type="Gene3D" id="6.20.50.110">
    <property type="entry name" value="Methyltransferase, zinc-binding domain"/>
    <property type="match status" value="1"/>
</dbReference>
<feature type="domain" description="C-methyltransferase" evidence="2">
    <location>
        <begin position="244"/>
        <end position="402"/>
    </location>
</feature>
<dbReference type="InterPro" id="IPR052356">
    <property type="entry name" value="Thiol_S-MT"/>
</dbReference>
<dbReference type="InterPro" id="IPR029063">
    <property type="entry name" value="SAM-dependent_MTases_sf"/>
</dbReference>
<name>A0A4R6VKA8_9HYPH</name>
<dbReference type="AlphaFoldDB" id="A0A4R6VKA8"/>
<dbReference type="EMBL" id="SNYR01000002">
    <property type="protein sequence ID" value="TDQ64079.1"/>
    <property type="molecule type" value="Genomic_DNA"/>
</dbReference>
<dbReference type="InterPro" id="IPR013691">
    <property type="entry name" value="MeTrfase_14"/>
</dbReference>
<protein>
    <submittedName>
        <fullName evidence="3">Methyltransferase family protein</fullName>
    </submittedName>
</protein>
<dbReference type="RefSeq" id="WP_133572708.1">
    <property type="nucleotide sequence ID" value="NZ_SNYR01000002.1"/>
</dbReference>
<dbReference type="SUPFAM" id="SSF53335">
    <property type="entry name" value="S-adenosyl-L-methionine-dependent methyltransferases"/>
    <property type="match status" value="1"/>
</dbReference>
<dbReference type="GO" id="GO:0032259">
    <property type="term" value="P:methylation"/>
    <property type="evidence" value="ECO:0007669"/>
    <property type="project" value="UniProtKB-KW"/>
</dbReference>
<dbReference type="Gene3D" id="3.40.50.720">
    <property type="entry name" value="NAD(P)-binding Rossmann-like Domain"/>
    <property type="match status" value="1"/>
</dbReference>
<proteinExistence type="predicted"/>